<evidence type="ECO:0000256" key="2">
    <source>
        <dbReference type="ARBA" id="ARBA00023315"/>
    </source>
</evidence>
<keyword evidence="1" id="KW-0808">Transferase</keyword>
<dbReference type="OrthoDB" id="143110at2"/>
<keyword evidence="2" id="KW-0012">Acyltransferase</keyword>
<reference evidence="5" key="1">
    <citation type="submission" date="2018-05" db="EMBL/GenBank/DDBJ databases">
        <authorList>
            <person name="Li Y."/>
        </authorList>
    </citation>
    <scope>NUCLEOTIDE SEQUENCE [LARGE SCALE GENOMIC DNA]</scope>
    <source>
        <strain evidence="5">sk1b4</strain>
    </source>
</reference>
<dbReference type="EMBL" id="QETB01000004">
    <property type="protein sequence ID" value="PWF26114.1"/>
    <property type="molecule type" value="Genomic_DNA"/>
</dbReference>
<dbReference type="AlphaFoldDB" id="A0A2V1K9J8"/>
<name>A0A2V1K9J8_9ACTO</name>
<dbReference type="InterPro" id="IPR016181">
    <property type="entry name" value="Acyl_CoA_acyltransferase"/>
</dbReference>
<protein>
    <recommendedName>
        <fullName evidence="3">N-acetyltransferase domain-containing protein</fullName>
    </recommendedName>
</protein>
<dbReference type="InterPro" id="IPR050832">
    <property type="entry name" value="Bact_Acetyltransf"/>
</dbReference>
<organism evidence="4 5">
    <name type="scientific">Ancrocorticia populi</name>
    <dbReference type="NCBI Taxonomy" id="2175228"/>
    <lineage>
        <taxon>Bacteria</taxon>
        <taxon>Bacillati</taxon>
        <taxon>Actinomycetota</taxon>
        <taxon>Actinomycetes</taxon>
        <taxon>Actinomycetales</taxon>
        <taxon>Actinomycetaceae</taxon>
        <taxon>Ancrocorticia</taxon>
    </lineage>
</organism>
<proteinExistence type="predicted"/>
<evidence type="ECO:0000259" key="3">
    <source>
        <dbReference type="PROSITE" id="PS51186"/>
    </source>
</evidence>
<dbReference type="PANTHER" id="PTHR43877">
    <property type="entry name" value="AMINOALKYLPHOSPHONATE N-ACETYLTRANSFERASE-RELATED-RELATED"/>
    <property type="match status" value="1"/>
</dbReference>
<dbReference type="CDD" id="cd04301">
    <property type="entry name" value="NAT_SF"/>
    <property type="match status" value="1"/>
</dbReference>
<dbReference type="Pfam" id="PF13508">
    <property type="entry name" value="Acetyltransf_7"/>
    <property type="match status" value="1"/>
</dbReference>
<evidence type="ECO:0000256" key="1">
    <source>
        <dbReference type="ARBA" id="ARBA00022679"/>
    </source>
</evidence>
<evidence type="ECO:0000313" key="4">
    <source>
        <dbReference type="EMBL" id="PWF26114.1"/>
    </source>
</evidence>
<gene>
    <name evidence="4" type="ORF">DD236_08505</name>
</gene>
<dbReference type="PROSITE" id="PS51186">
    <property type="entry name" value="GNAT"/>
    <property type="match status" value="1"/>
</dbReference>
<dbReference type="Proteomes" id="UP000245283">
    <property type="component" value="Unassembled WGS sequence"/>
</dbReference>
<dbReference type="InterPro" id="IPR000182">
    <property type="entry name" value="GNAT_dom"/>
</dbReference>
<dbReference type="SUPFAM" id="SSF55729">
    <property type="entry name" value="Acyl-CoA N-acyltransferases (Nat)"/>
    <property type="match status" value="1"/>
</dbReference>
<keyword evidence="5" id="KW-1185">Reference proteome</keyword>
<dbReference type="GO" id="GO:0016747">
    <property type="term" value="F:acyltransferase activity, transferring groups other than amino-acyl groups"/>
    <property type="evidence" value="ECO:0007669"/>
    <property type="project" value="InterPro"/>
</dbReference>
<evidence type="ECO:0000313" key="5">
    <source>
        <dbReference type="Proteomes" id="UP000245283"/>
    </source>
</evidence>
<dbReference type="Gene3D" id="3.40.630.30">
    <property type="match status" value="1"/>
</dbReference>
<accession>A0A2V1K9J8</accession>
<comment type="caution">
    <text evidence="4">The sequence shown here is derived from an EMBL/GenBank/DDBJ whole genome shotgun (WGS) entry which is preliminary data.</text>
</comment>
<feature type="domain" description="N-acetyltransferase" evidence="3">
    <location>
        <begin position="51"/>
        <end position="190"/>
    </location>
</feature>
<sequence length="190" mass="21241">MILMLRVFVLHELIGGVRRLKHLKRVRALLLPLLLRHADHPSDLYSGRVNMILREANVADVDELIGLHRRAWLAAYNEDISREQFREVFSGNSSATVWVALHGGELVGFCECEAKGPHEVRSLEVAMLYVDPDRTGEGIGSLLLQRAIGDAPAYVWTRPGGSQRFYEKHGFGADGEDATFAGMPVLRLVR</sequence>